<feature type="transmembrane region" description="Helical" evidence="11">
    <location>
        <begin position="257"/>
        <end position="275"/>
    </location>
</feature>
<evidence type="ECO:0000313" key="15">
    <source>
        <dbReference type="Proteomes" id="UP001497392"/>
    </source>
</evidence>
<feature type="region of interest" description="Disordered" evidence="12">
    <location>
        <begin position="122"/>
        <end position="143"/>
    </location>
</feature>
<evidence type="ECO:0000256" key="1">
    <source>
        <dbReference type="ARBA" id="ARBA00004127"/>
    </source>
</evidence>
<dbReference type="InterPro" id="IPR039859">
    <property type="entry name" value="PFA4/ZDH16/20/ERF2-like"/>
</dbReference>
<keyword evidence="15" id="KW-1185">Reference proteome</keyword>
<dbReference type="PANTHER" id="PTHR22883">
    <property type="entry name" value="ZINC FINGER DHHC DOMAIN CONTAINING PROTEIN"/>
    <property type="match status" value="1"/>
</dbReference>
<comment type="subcellular location">
    <subcellularLocation>
        <location evidence="1">Endomembrane system</location>
        <topology evidence="1">Multi-pass membrane protein</topology>
    </subcellularLocation>
</comment>
<evidence type="ECO:0000259" key="13">
    <source>
        <dbReference type="Pfam" id="PF01529"/>
    </source>
</evidence>
<accession>A0ABP1G422</accession>
<evidence type="ECO:0000256" key="6">
    <source>
        <dbReference type="ARBA" id="ARBA00023136"/>
    </source>
</evidence>
<evidence type="ECO:0000256" key="3">
    <source>
        <dbReference type="ARBA" id="ARBA00022679"/>
    </source>
</evidence>
<comment type="similarity">
    <text evidence="2 11">Belongs to the DHHC palmitoyltransferase family.</text>
</comment>
<keyword evidence="8" id="KW-0449">Lipoprotein</keyword>
<comment type="caution">
    <text evidence="14">The sequence shown here is derived from an EMBL/GenBank/DDBJ whole genome shotgun (WGS) entry which is preliminary data.</text>
</comment>
<dbReference type="PROSITE" id="PS50216">
    <property type="entry name" value="DHHC"/>
    <property type="match status" value="1"/>
</dbReference>
<dbReference type="InterPro" id="IPR001594">
    <property type="entry name" value="Palmitoyltrfase_DHHC"/>
</dbReference>
<feature type="compositionally biased region" description="Polar residues" evidence="12">
    <location>
        <begin position="59"/>
        <end position="76"/>
    </location>
</feature>
<feature type="transmembrane region" description="Helical" evidence="11">
    <location>
        <begin position="229"/>
        <end position="251"/>
    </location>
</feature>
<feature type="domain" description="Palmitoyltransferase DHHC" evidence="13">
    <location>
        <begin position="310"/>
        <end position="441"/>
    </location>
</feature>
<feature type="transmembrane region" description="Helical" evidence="11">
    <location>
        <begin position="400"/>
        <end position="425"/>
    </location>
</feature>
<evidence type="ECO:0000256" key="11">
    <source>
        <dbReference type="RuleBase" id="RU079119"/>
    </source>
</evidence>
<gene>
    <name evidence="14" type="primary">g9745</name>
    <name evidence="14" type="ORF">VP750_LOCUS8778</name>
</gene>
<dbReference type="Pfam" id="PF01529">
    <property type="entry name" value="DHHC"/>
    <property type="match status" value="1"/>
</dbReference>
<reference evidence="14 15" key="1">
    <citation type="submission" date="2024-06" db="EMBL/GenBank/DDBJ databases">
        <authorList>
            <person name="Kraege A."/>
            <person name="Thomma B."/>
        </authorList>
    </citation>
    <scope>NUCLEOTIDE SEQUENCE [LARGE SCALE GENOMIC DNA]</scope>
</reference>
<keyword evidence="6 11" id="KW-0472">Membrane</keyword>
<keyword evidence="3 11" id="KW-0808">Transferase</keyword>
<evidence type="ECO:0000256" key="9">
    <source>
        <dbReference type="ARBA" id="ARBA00023315"/>
    </source>
</evidence>
<feature type="compositionally biased region" description="Basic and acidic residues" evidence="12">
    <location>
        <begin position="19"/>
        <end position="31"/>
    </location>
</feature>
<evidence type="ECO:0000256" key="12">
    <source>
        <dbReference type="SAM" id="MobiDB-lite"/>
    </source>
</evidence>
<evidence type="ECO:0000256" key="2">
    <source>
        <dbReference type="ARBA" id="ARBA00008574"/>
    </source>
</evidence>
<evidence type="ECO:0000256" key="4">
    <source>
        <dbReference type="ARBA" id="ARBA00022692"/>
    </source>
</evidence>
<dbReference type="Proteomes" id="UP001497392">
    <property type="component" value="Unassembled WGS sequence"/>
</dbReference>
<feature type="transmembrane region" description="Helical" evidence="11">
    <location>
        <begin position="197"/>
        <end position="217"/>
    </location>
</feature>
<comment type="domain">
    <text evidence="11">The DHHC domain is required for palmitoyltransferase activity.</text>
</comment>
<dbReference type="EC" id="2.3.1.225" evidence="11"/>
<feature type="compositionally biased region" description="Polar residues" evidence="12">
    <location>
        <begin position="32"/>
        <end position="42"/>
    </location>
</feature>
<feature type="region of interest" description="Disordered" evidence="12">
    <location>
        <begin position="1"/>
        <end position="76"/>
    </location>
</feature>
<comment type="catalytic activity">
    <reaction evidence="10 11">
        <text>L-cysteinyl-[protein] + hexadecanoyl-CoA = S-hexadecanoyl-L-cysteinyl-[protein] + CoA</text>
        <dbReference type="Rhea" id="RHEA:36683"/>
        <dbReference type="Rhea" id="RHEA-COMP:10131"/>
        <dbReference type="Rhea" id="RHEA-COMP:11032"/>
        <dbReference type="ChEBI" id="CHEBI:29950"/>
        <dbReference type="ChEBI" id="CHEBI:57287"/>
        <dbReference type="ChEBI" id="CHEBI:57379"/>
        <dbReference type="ChEBI" id="CHEBI:74151"/>
        <dbReference type="EC" id="2.3.1.225"/>
    </reaction>
</comment>
<evidence type="ECO:0000256" key="7">
    <source>
        <dbReference type="ARBA" id="ARBA00023139"/>
    </source>
</evidence>
<keyword evidence="4 11" id="KW-0812">Transmembrane</keyword>
<protein>
    <recommendedName>
        <fullName evidence="11">S-acyltransferase</fullName>
        <ecNumber evidence="11">2.3.1.225</ecNumber>
    </recommendedName>
    <alternativeName>
        <fullName evidence="11">Palmitoyltransferase</fullName>
    </alternativeName>
</protein>
<evidence type="ECO:0000256" key="10">
    <source>
        <dbReference type="ARBA" id="ARBA00048048"/>
    </source>
</evidence>
<proteinExistence type="inferred from homology"/>
<name>A0ABP1G422_9CHLO</name>
<evidence type="ECO:0000256" key="5">
    <source>
        <dbReference type="ARBA" id="ARBA00022989"/>
    </source>
</evidence>
<keyword evidence="9 11" id="KW-0012">Acyltransferase</keyword>
<keyword evidence="7" id="KW-0564">Palmitate</keyword>
<dbReference type="EMBL" id="CAXHTA020000016">
    <property type="protein sequence ID" value="CAL5226872.1"/>
    <property type="molecule type" value="Genomic_DNA"/>
</dbReference>
<evidence type="ECO:0000313" key="14">
    <source>
        <dbReference type="EMBL" id="CAL5226872.1"/>
    </source>
</evidence>
<dbReference type="PANTHER" id="PTHR22883:SF43">
    <property type="entry name" value="PALMITOYLTRANSFERASE APP"/>
    <property type="match status" value="1"/>
</dbReference>
<organism evidence="14 15">
    <name type="scientific">Coccomyxa viridis</name>
    <dbReference type="NCBI Taxonomy" id="1274662"/>
    <lineage>
        <taxon>Eukaryota</taxon>
        <taxon>Viridiplantae</taxon>
        <taxon>Chlorophyta</taxon>
        <taxon>core chlorophytes</taxon>
        <taxon>Trebouxiophyceae</taxon>
        <taxon>Trebouxiophyceae incertae sedis</taxon>
        <taxon>Coccomyxaceae</taxon>
        <taxon>Coccomyxa</taxon>
    </lineage>
</organism>
<evidence type="ECO:0000256" key="8">
    <source>
        <dbReference type="ARBA" id="ARBA00023288"/>
    </source>
</evidence>
<feature type="transmembrane region" description="Helical" evidence="11">
    <location>
        <begin position="358"/>
        <end position="380"/>
    </location>
</feature>
<keyword evidence="5 11" id="KW-1133">Transmembrane helix</keyword>
<sequence>MAMTDKDDFVLPSRGALQRLKDDQKVDKEIDQQLSGLSTSSEFRARLAESSRAQLPVNGMQNGPTHSGQGSSHLSDWQESDALPMSRSASNATGQMVENAWVPVKNAVKDSTKICMGERPGNHAIGSGASPELAPGPSKPSMQQVDYSPFQPGSFPQARIGRCQNPFFRHGDALYPFMYAAFVGWLCHIRIFPPWLILLLLSPMYVGGVKLVIIIGAKLPSNQLVASRMTACVVLAAETAAIVGYLLYVALLMPDCVPQTVVLCTLVLISYYLHYRTAATDPGYLPRPGEEPPAWLNQHDGQSRLCLGPCSTCRIDRPLRSKHCVVCNRCVMQFDHHCPVVFTCVGARNIRSFLGLTAVMHIAQLLYLRMVYIFCQRMLAPGWGVLPHAVWGFKAYWHSLYLYPGVVITATIMLPMTVGSLFILLRAAFCVSANLTVNESIVGKKYPYLQTADRQFWNFFDRGMLANCLQFWLAGNSKPDWALIYQREQQAKVSHVPMVSCTRFIRWIGRGATHAPVLPLQPTRVQETV</sequence>